<dbReference type="AlphaFoldDB" id="A0A0E9UGQ1"/>
<organism evidence="1">
    <name type="scientific">Anguilla anguilla</name>
    <name type="common">European freshwater eel</name>
    <name type="synonym">Muraena anguilla</name>
    <dbReference type="NCBI Taxonomy" id="7936"/>
    <lineage>
        <taxon>Eukaryota</taxon>
        <taxon>Metazoa</taxon>
        <taxon>Chordata</taxon>
        <taxon>Craniata</taxon>
        <taxon>Vertebrata</taxon>
        <taxon>Euteleostomi</taxon>
        <taxon>Actinopterygii</taxon>
        <taxon>Neopterygii</taxon>
        <taxon>Teleostei</taxon>
        <taxon>Anguilliformes</taxon>
        <taxon>Anguillidae</taxon>
        <taxon>Anguilla</taxon>
    </lineage>
</organism>
<accession>A0A0E9UGQ1</accession>
<dbReference type="EMBL" id="GBXM01044152">
    <property type="protein sequence ID" value="JAH64425.1"/>
    <property type="molecule type" value="Transcribed_RNA"/>
</dbReference>
<name>A0A0E9UGQ1_ANGAN</name>
<protein>
    <submittedName>
        <fullName evidence="1">Uncharacterized protein</fullName>
    </submittedName>
</protein>
<reference evidence="1" key="2">
    <citation type="journal article" date="2015" name="Fish Shellfish Immunol.">
        <title>Early steps in the European eel (Anguilla anguilla)-Vibrio vulnificus interaction in the gills: Role of the RtxA13 toxin.</title>
        <authorList>
            <person name="Callol A."/>
            <person name="Pajuelo D."/>
            <person name="Ebbesson L."/>
            <person name="Teles M."/>
            <person name="MacKenzie S."/>
            <person name="Amaro C."/>
        </authorList>
    </citation>
    <scope>NUCLEOTIDE SEQUENCE</scope>
</reference>
<reference evidence="1" key="1">
    <citation type="submission" date="2014-11" db="EMBL/GenBank/DDBJ databases">
        <authorList>
            <person name="Amaro Gonzalez C."/>
        </authorList>
    </citation>
    <scope>NUCLEOTIDE SEQUENCE</scope>
</reference>
<evidence type="ECO:0000313" key="1">
    <source>
        <dbReference type="EMBL" id="JAH64425.1"/>
    </source>
</evidence>
<sequence length="62" mass="7052">MRSHAPRCTWACSSVRLPRWHTPGLLYCEPWGCGNFWGGASAHTVLWRFSSTLVAVFKVVHH</sequence>
<proteinExistence type="predicted"/>